<sequence length="310" mass="35385">MIAKFKEYFTKKVKLKIIVFSIISGCLLLLSILMMVPGVGLESKSFIDSIETQIKKIMPKGTYIIKGDSATYNTMMENVVRGAYQTDATSTLNSNEMSPEDYDAALKAYSEFANTWYLNRWENAIKEQKDLDLYDLGMDLVKFDKAVSTEFLSYGYVHAGIAWFFHPGGIKDIFSKERYNDALRNQTMIDQEVYDEALNYVVPGTNVPNINKSLGTLLLNNKTWFLNYQIENIKYGFNVMGVNVFEDSNLSVSTMPKSSMDISELYMPNFTSTLQVLRAGIVMFFIYIGLILPLYIYAMVMLIKNRKEKG</sequence>
<keyword evidence="1" id="KW-0812">Transmembrane</keyword>
<keyword evidence="3" id="KW-1185">Reference proteome</keyword>
<dbReference type="RefSeq" id="WP_166508139.1">
    <property type="nucleotide sequence ID" value="NZ_CP043026.1"/>
</dbReference>
<reference evidence="2 3" key="1">
    <citation type="submission" date="2019-08" db="EMBL/GenBank/DDBJ databases">
        <title>Complete genome sequence of Spiroplasma chinense CCH (DSM 19755).</title>
        <authorList>
            <person name="Shen H.-Y."/>
            <person name="Lin Y.-C."/>
            <person name="Chou L."/>
            <person name="Kuo C.-H."/>
        </authorList>
    </citation>
    <scope>NUCLEOTIDE SEQUENCE [LARGE SCALE GENOMIC DNA]</scope>
    <source>
        <strain evidence="2 3">CCH</strain>
    </source>
</reference>
<dbReference type="AlphaFoldDB" id="A0A5B9Y4Q2"/>
<dbReference type="Proteomes" id="UP000323144">
    <property type="component" value="Chromosome"/>
</dbReference>
<keyword evidence="1" id="KW-0472">Membrane</keyword>
<proteinExistence type="predicted"/>
<evidence type="ECO:0000256" key="1">
    <source>
        <dbReference type="SAM" id="Phobius"/>
    </source>
</evidence>
<evidence type="ECO:0000313" key="3">
    <source>
        <dbReference type="Proteomes" id="UP000323144"/>
    </source>
</evidence>
<dbReference type="EMBL" id="CP043026">
    <property type="protein sequence ID" value="QEH61753.1"/>
    <property type="molecule type" value="Genomic_DNA"/>
</dbReference>
<keyword evidence="1" id="KW-1133">Transmembrane helix</keyword>
<feature type="transmembrane region" description="Helical" evidence="1">
    <location>
        <begin position="281"/>
        <end position="303"/>
    </location>
</feature>
<name>A0A5B9Y4Q2_9MOLU</name>
<dbReference type="KEGG" id="schi:SCHIN_v1c05560"/>
<feature type="transmembrane region" description="Helical" evidence="1">
    <location>
        <begin position="15"/>
        <end position="36"/>
    </location>
</feature>
<accession>A0A5B9Y4Q2</accession>
<organism evidence="2 3">
    <name type="scientific">Spiroplasma chinense</name>
    <dbReference type="NCBI Taxonomy" id="216932"/>
    <lineage>
        <taxon>Bacteria</taxon>
        <taxon>Bacillati</taxon>
        <taxon>Mycoplasmatota</taxon>
        <taxon>Mollicutes</taxon>
        <taxon>Entomoplasmatales</taxon>
        <taxon>Spiroplasmataceae</taxon>
        <taxon>Spiroplasma</taxon>
    </lineage>
</organism>
<gene>
    <name evidence="2" type="ORF">SCHIN_v1c05560</name>
</gene>
<protein>
    <submittedName>
        <fullName evidence="2">Uncharacterized protein</fullName>
    </submittedName>
</protein>
<evidence type="ECO:0000313" key="2">
    <source>
        <dbReference type="EMBL" id="QEH61753.1"/>
    </source>
</evidence>